<dbReference type="PANTHER" id="PTHR45138:SF9">
    <property type="entry name" value="DIGUANYLATE CYCLASE DGCM-RELATED"/>
    <property type="match status" value="1"/>
</dbReference>
<dbReference type="OrthoDB" id="9803824at2"/>
<dbReference type="RefSeq" id="WP_078483813.1">
    <property type="nucleotide sequence ID" value="NZ_MPRL01000035.1"/>
</dbReference>
<dbReference type="InterPro" id="IPR043128">
    <property type="entry name" value="Rev_trsase/Diguanyl_cyclase"/>
</dbReference>
<gene>
    <name evidence="5" type="ORF">BOW53_09340</name>
</gene>
<name>A0A1T2L4K9_9GAMM</name>
<dbReference type="PROSITE" id="PS50887">
    <property type="entry name" value="GGDEF"/>
    <property type="match status" value="1"/>
</dbReference>
<organism evidence="5 6">
    <name type="scientific">Solemya pervernicosa gill symbiont</name>
    <dbReference type="NCBI Taxonomy" id="642797"/>
    <lineage>
        <taxon>Bacteria</taxon>
        <taxon>Pseudomonadati</taxon>
        <taxon>Pseudomonadota</taxon>
        <taxon>Gammaproteobacteria</taxon>
        <taxon>sulfur-oxidizing symbionts</taxon>
    </lineage>
</organism>
<keyword evidence="6" id="KW-1185">Reference proteome</keyword>
<dbReference type="Proteomes" id="UP000191110">
    <property type="component" value="Unassembled WGS sequence"/>
</dbReference>
<evidence type="ECO:0000313" key="6">
    <source>
        <dbReference type="Proteomes" id="UP000191110"/>
    </source>
</evidence>
<proteinExistence type="predicted"/>
<dbReference type="GO" id="GO:0052621">
    <property type="term" value="F:diguanylate cyclase activity"/>
    <property type="evidence" value="ECO:0007669"/>
    <property type="project" value="UniProtKB-EC"/>
</dbReference>
<evidence type="ECO:0000259" key="4">
    <source>
        <dbReference type="PROSITE" id="PS50887"/>
    </source>
</evidence>
<dbReference type="Gene3D" id="3.30.70.270">
    <property type="match status" value="1"/>
</dbReference>
<dbReference type="InterPro" id="IPR050469">
    <property type="entry name" value="Diguanylate_Cyclase"/>
</dbReference>
<comment type="catalytic activity">
    <reaction evidence="3">
        <text>2 GTP = 3',3'-c-di-GMP + 2 diphosphate</text>
        <dbReference type="Rhea" id="RHEA:24898"/>
        <dbReference type="ChEBI" id="CHEBI:33019"/>
        <dbReference type="ChEBI" id="CHEBI:37565"/>
        <dbReference type="ChEBI" id="CHEBI:58805"/>
        <dbReference type="EC" id="2.7.7.65"/>
    </reaction>
</comment>
<feature type="domain" description="GGDEF" evidence="4">
    <location>
        <begin position="180"/>
        <end position="308"/>
    </location>
</feature>
<comment type="caution">
    <text evidence="5">The sequence shown here is derived from an EMBL/GenBank/DDBJ whole genome shotgun (WGS) entry which is preliminary data.</text>
</comment>
<dbReference type="GO" id="GO:0043709">
    <property type="term" value="P:cell adhesion involved in single-species biofilm formation"/>
    <property type="evidence" value="ECO:0007669"/>
    <property type="project" value="TreeGrafter"/>
</dbReference>
<reference evidence="5 6" key="1">
    <citation type="submission" date="2016-11" db="EMBL/GenBank/DDBJ databases">
        <title>Mixed transmission modes and dynamic genome evolution in an obligate animal-bacterial symbiosis.</title>
        <authorList>
            <person name="Russell S.L."/>
            <person name="Corbett-Detig R.B."/>
            <person name="Cavanaugh C.M."/>
        </authorList>
    </citation>
    <scope>NUCLEOTIDE SEQUENCE [LARGE SCALE GENOMIC DNA]</scope>
    <source>
        <strain evidence="5">Sveles-Q1</strain>
    </source>
</reference>
<comment type="cofactor">
    <cofactor evidence="1">
        <name>Mg(2+)</name>
        <dbReference type="ChEBI" id="CHEBI:18420"/>
    </cofactor>
</comment>
<evidence type="ECO:0000313" key="5">
    <source>
        <dbReference type="EMBL" id="OOZ40029.1"/>
    </source>
</evidence>
<dbReference type="EC" id="2.7.7.65" evidence="2"/>
<evidence type="ECO:0000256" key="2">
    <source>
        <dbReference type="ARBA" id="ARBA00012528"/>
    </source>
</evidence>
<dbReference type="PANTHER" id="PTHR45138">
    <property type="entry name" value="REGULATORY COMPONENTS OF SENSORY TRANSDUCTION SYSTEM"/>
    <property type="match status" value="1"/>
</dbReference>
<protein>
    <recommendedName>
        <fullName evidence="2">diguanylate cyclase</fullName>
        <ecNumber evidence="2">2.7.7.65</ecNumber>
    </recommendedName>
</protein>
<evidence type="ECO:0000256" key="1">
    <source>
        <dbReference type="ARBA" id="ARBA00001946"/>
    </source>
</evidence>
<dbReference type="SUPFAM" id="SSF55073">
    <property type="entry name" value="Nucleotide cyclase"/>
    <property type="match status" value="1"/>
</dbReference>
<sequence>MNNLNAKQAFELSATFLAHKTYQSLTHAMIHFFSSLDGVTGVAPYEVFGDPLVPVDLLIRRFPLSLDDHHRDNNTDLLMRFLPKSKGGVEHIQEDGKHWIVFDVTNNVKPRRVMLICGDLSNRDTTIVEGLYHIYANQVALLDSKERDTLTRLPNRQTLDTTLDDVVSFYRSNYDKTRTDFSWLAILDIDHFKMINDQYGHLYGDEVLLHFATLMEKIFRNSDFLFRYGGEEFVVVVNSCDAVGAIDALERFREAVEQYTFPSGHVTVSIGYTLIDPIAPPALLLEHADNALYHAKSSGRNRTVNFSDLNDNDHHTEGSVELF</sequence>
<accession>A0A1T2L4K9</accession>
<dbReference type="EMBL" id="MPRL01000035">
    <property type="protein sequence ID" value="OOZ40029.1"/>
    <property type="molecule type" value="Genomic_DNA"/>
</dbReference>
<dbReference type="NCBIfam" id="TIGR00254">
    <property type="entry name" value="GGDEF"/>
    <property type="match status" value="1"/>
</dbReference>
<evidence type="ECO:0000256" key="3">
    <source>
        <dbReference type="ARBA" id="ARBA00034247"/>
    </source>
</evidence>
<dbReference type="GO" id="GO:1902201">
    <property type="term" value="P:negative regulation of bacterial-type flagellum-dependent cell motility"/>
    <property type="evidence" value="ECO:0007669"/>
    <property type="project" value="TreeGrafter"/>
</dbReference>
<dbReference type="FunFam" id="3.30.70.270:FF:000001">
    <property type="entry name" value="Diguanylate cyclase domain protein"/>
    <property type="match status" value="1"/>
</dbReference>
<dbReference type="SMART" id="SM00267">
    <property type="entry name" value="GGDEF"/>
    <property type="match status" value="1"/>
</dbReference>
<dbReference type="InterPro" id="IPR029787">
    <property type="entry name" value="Nucleotide_cyclase"/>
</dbReference>
<dbReference type="Pfam" id="PF00990">
    <property type="entry name" value="GGDEF"/>
    <property type="match status" value="1"/>
</dbReference>
<dbReference type="CDD" id="cd01949">
    <property type="entry name" value="GGDEF"/>
    <property type="match status" value="1"/>
</dbReference>
<dbReference type="InterPro" id="IPR000160">
    <property type="entry name" value="GGDEF_dom"/>
</dbReference>
<dbReference type="GO" id="GO:0005886">
    <property type="term" value="C:plasma membrane"/>
    <property type="evidence" value="ECO:0007669"/>
    <property type="project" value="TreeGrafter"/>
</dbReference>
<dbReference type="AlphaFoldDB" id="A0A1T2L4K9"/>